<evidence type="ECO:0000313" key="1">
    <source>
        <dbReference type="EMBL" id="GAG43648.1"/>
    </source>
</evidence>
<reference evidence="1" key="1">
    <citation type="journal article" date="2014" name="Front. Microbiol.">
        <title>High frequency of phylogenetically diverse reductive dehalogenase-homologous genes in deep subseafloor sedimentary metagenomes.</title>
        <authorList>
            <person name="Kawai M."/>
            <person name="Futagami T."/>
            <person name="Toyoda A."/>
            <person name="Takaki Y."/>
            <person name="Nishi S."/>
            <person name="Hori S."/>
            <person name="Arai W."/>
            <person name="Tsubouchi T."/>
            <person name="Morono Y."/>
            <person name="Uchiyama I."/>
            <person name="Ito T."/>
            <person name="Fujiyama A."/>
            <person name="Inagaki F."/>
            <person name="Takami H."/>
        </authorList>
    </citation>
    <scope>NUCLEOTIDE SEQUENCE</scope>
    <source>
        <strain evidence="1">Expedition CK06-06</strain>
    </source>
</reference>
<feature type="non-terminal residue" evidence="1">
    <location>
        <position position="34"/>
    </location>
</feature>
<comment type="caution">
    <text evidence="1">The sequence shown here is derived from an EMBL/GenBank/DDBJ whole genome shotgun (WGS) entry which is preliminary data.</text>
</comment>
<accession>X0Y4P4</accession>
<sequence>MEKERRKRLIRSAKLKGMKLSRAQWLKRLKEHLK</sequence>
<gene>
    <name evidence="1" type="ORF">S01H1_78138</name>
</gene>
<dbReference type="EMBL" id="BARS01052569">
    <property type="protein sequence ID" value="GAG43648.1"/>
    <property type="molecule type" value="Genomic_DNA"/>
</dbReference>
<protein>
    <submittedName>
        <fullName evidence="1">Uncharacterized protein</fullName>
    </submittedName>
</protein>
<proteinExistence type="predicted"/>
<dbReference type="AlphaFoldDB" id="X0Y4P4"/>
<organism evidence="1">
    <name type="scientific">marine sediment metagenome</name>
    <dbReference type="NCBI Taxonomy" id="412755"/>
    <lineage>
        <taxon>unclassified sequences</taxon>
        <taxon>metagenomes</taxon>
        <taxon>ecological metagenomes</taxon>
    </lineage>
</organism>
<name>X0Y4P4_9ZZZZ</name>